<feature type="domain" description="Teneurin-like YD-shell" evidence="3">
    <location>
        <begin position="1805"/>
        <end position="2057"/>
    </location>
</feature>
<accession>A0A9Q9IBU5</accession>
<dbReference type="RefSeq" id="WP_033364454.1">
    <property type="nucleotide sequence ID" value="NZ_CP073767.1"/>
</dbReference>
<dbReference type="PANTHER" id="PTHR32305">
    <property type="match status" value="1"/>
</dbReference>
<sequence length="2347" mass="251212">MATTLEVLPAAAQPPSWPVPAAPAGAKSVPVTKLPRQAPSTSQTDTAKRFTPAATWPAGGEAVVPVDTGASGAARSASRSATVGKGKPGGLPVLVRGGAVSSDARSTQPAAAAPGSVRLQVAGQDVSAKAGVQGVVFTVARADSAAGTSTVALDIDYAAFADGYGGDYAGRLRLVRMPECVLSTPELPQCQVQTPVEGASNDPETRVISADAVDVAQTAVALTSSVTSKTSEPKPGDTGPGTVRAGKQSTATFPDTSGETTAAATSGGTVYALAAAAAGPAGNYNATSLSPTYGWAAGSQGGEFTYSYPLQVPPSLGGPTPNLALQYSSGSVDGKTAFTNPQSSWIGEGWDLNVGYIERPFKPCAEDGAPGVGDLCWGPDNIFTMVFGGKSVRLIQASDGTWKGETDDGSRLQLLSTAALGWGNGDHFNYYWQLTTLDGTQYFFGRNQRFVGDAPQNSTQKVLVHGGNSSEPCWTGNVSTSGCYNVYRWNLDYVVDPRGNSMTYFYQKYQGSYGHWNSNSTSAYDITAALERIEYGTRQGQEGGTNKPPMQVKLLVGVRCDRTDVLQCAGHPEYWPDTPWDQYCAVGATSCAEKSPTYWTPWRLAVVTTEVWTGTGDQYQEVDRWDLVHTFPAVSDGSPTQMWLDDVIHQGRDTTSGGSTSEIILPSTHFSGVQLENLVTNGTLRYRRWRLNLIKNGHGGETKVEYSAPECTIANTNGLPWDQNYRKCFPQYHDGGWDMYQKYTTDKVTEDDTVGGAPDVVTTYAYSATPADAGTSTLWHYDQADIVDYTHRTWSDWAGYSTVTATTGPAGGTQSTTKTLYFRGMHADKTGTGTRSINITDSLGTAMPDWPAYRGVARETSTIDNTAPAGATVKVKQITTPQHQQLATRTAPWVMGTISAQRVSTASVRTGTLIAATNTWRWTKTSYTYDPTYGLQTLVFDEGDEDIASDNVCTTTTYATPDTTKFMVAYPSQTLTTDCEPSPSGSHYLSGTQTQYDTLAVGATPTRGLATRTNVLADVSGTTLTWQKSSSTTYDTTYGRILESFDALDRKTTIAYDPPSGSAPVTVTTTNPKLHQTTTTLSRTRGQTLAVKDPNDRVTTTQYDALGRLTKVYQPRNSSGPATGYTTTTSTVPFADIDGPGSTTVALSGDENHTQISLPFPFTFYGTSYSSAYLSSNGLMSFTGQAADSAPTTLPNTAAPNAALYPFWDDLDLVANSYVYTRTTGTAPNRQFTVEWYQAYLYGRSTRVSFTVTLNENDGKITFNYGGIDNDMDRGNAATIGVENATGTTATQYAYHQTLLANDKAITFTPSAPPPNPLPDIQYTYHIYDRTVVNSEPTWVSTKTLGPNGNQIESFTVYDGYVRARQTQKPSAGASGGRVITDTQYDARGMQAKSSIIWNASTASSTLAGFQDIDVQRQQRTTYDALGRTTVVANWAANTFRSKTTNEYDGNQVITTPPDPDRGATVTLLDARKRVTALKVYPTNIISGTPETTTYDYSPLGQLTTVIDAAGNQITRGYNLLGQQTTGTDPDTGSTSTKYDATGQITWTIDGRGQKVSHEYDSLGRETARWAGEITTGTKLATFTYDTKAKGLLDAATRWVGNDQYIDSVDGYTTRYQPTGTTTTIPMTQGALAGSYQTTYGYSEFGDLIAIGYPNNHGLPAETVNYAYTDLGLPSTAAGIDPYVTATTYSEYAELTQRVYGTAGIAQLTRNYTYEPDTGRLANITSKLPNQAQPGQFITVQNDTYTYTLGGDITRILDGTDNQAQCYRYDGQHRLTEAWTVVGGCAANPTDAGIANSGKYPYWDTYTFDTSGRRVTDIHRTSVTATTTRTFTYPAAGPTAGRVHAATSVAYTGAISRTDTMTYDNAGNTQQRTINGVVTDFTFNTENQFAGATVHTTGGDQQTTHLYNASGGLLIRKDPIGTTLYAAGQEYKAVGSTVTATRYYAHAGATVAVRTSSGCHWVATDHQASANLTVDATTGTVQRRWYTPYGADRATQGTWPTDRGFLNKQTNTSTGLLDVGAREYDPNLGSFISADPLVALGRPGTLNAYAYAGHSPISHSDPSGLATDIGKYGPCGQAKEYCPPGPSPRTRRGEGGGGPGDSHNVDERDGSGDASYVAISTHVKIASDDPMRRRLEDDWTKYSAQNPGAPEWNIWYYICAGDPDACRGEMAAYFIPNISGEPQENFTQATTIGEAQDASIVLNSAEGKPAGTMQVRDITKPKTMVGATEEEIRQALPRGWVVKPLPSGDGWYAEYPGKSNWGRIRFMPRGAPQTLNPNTLTPDPLHQGPYLDFKAGGLQYKVGAAGNPVVGTPAEVMELMSGNPGRLGPKSPGSEFGRITGRAGGAP</sequence>
<keyword evidence="1" id="KW-0677">Repeat</keyword>
<evidence type="ECO:0000259" key="3">
    <source>
        <dbReference type="Pfam" id="PF25023"/>
    </source>
</evidence>
<dbReference type="NCBIfam" id="TIGR01643">
    <property type="entry name" value="YD_repeat_2x"/>
    <property type="match status" value="1"/>
</dbReference>
<evidence type="ECO:0000256" key="2">
    <source>
        <dbReference type="SAM" id="MobiDB-lite"/>
    </source>
</evidence>
<dbReference type="InterPro" id="IPR022385">
    <property type="entry name" value="Rhs_assc_core"/>
</dbReference>
<dbReference type="Pfam" id="PF05593">
    <property type="entry name" value="RHS_repeat"/>
    <property type="match status" value="1"/>
</dbReference>
<evidence type="ECO:0000256" key="1">
    <source>
        <dbReference type="ARBA" id="ARBA00022737"/>
    </source>
</evidence>
<dbReference type="PANTHER" id="PTHR32305:SF17">
    <property type="entry name" value="TRNA NUCLEASE WAPA"/>
    <property type="match status" value="1"/>
</dbReference>
<keyword evidence="5" id="KW-1185">Reference proteome</keyword>
<evidence type="ECO:0000313" key="4">
    <source>
        <dbReference type="EMBL" id="UWZ51498.1"/>
    </source>
</evidence>
<dbReference type="InterPro" id="IPR006530">
    <property type="entry name" value="YD"/>
</dbReference>
<dbReference type="OrthoDB" id="291011at2"/>
<organism evidence="4 5">
    <name type="scientific">Dactylosporangium aurantiacum</name>
    <dbReference type="NCBI Taxonomy" id="35754"/>
    <lineage>
        <taxon>Bacteria</taxon>
        <taxon>Bacillati</taxon>
        <taxon>Actinomycetota</taxon>
        <taxon>Actinomycetes</taxon>
        <taxon>Micromonosporales</taxon>
        <taxon>Micromonosporaceae</taxon>
        <taxon>Dactylosporangium</taxon>
    </lineage>
</organism>
<dbReference type="InterPro" id="IPR050708">
    <property type="entry name" value="T6SS_VgrG/RHS"/>
</dbReference>
<proteinExistence type="predicted"/>
<reference evidence="4" key="1">
    <citation type="submission" date="2021-04" db="EMBL/GenBank/DDBJ databases">
        <title>Dactylosporangium aurantiacum NRRL B-8018 full assembly.</title>
        <authorList>
            <person name="Hartkoorn R.C."/>
            <person name="Beaudoing E."/>
            <person name="Hot D."/>
        </authorList>
    </citation>
    <scope>NUCLEOTIDE SEQUENCE</scope>
    <source>
        <strain evidence="4">NRRL B-8018</strain>
    </source>
</reference>
<feature type="region of interest" description="Disordered" evidence="2">
    <location>
        <begin position="2323"/>
        <end position="2347"/>
    </location>
</feature>
<gene>
    <name evidence="4" type="ORF">Daura_32745</name>
</gene>
<dbReference type="InterPro" id="IPR056823">
    <property type="entry name" value="TEN-like_YD-shell"/>
</dbReference>
<feature type="region of interest" description="Disordered" evidence="2">
    <location>
        <begin position="1"/>
        <end position="47"/>
    </location>
</feature>
<dbReference type="EMBL" id="CP073767">
    <property type="protein sequence ID" value="UWZ51498.1"/>
    <property type="molecule type" value="Genomic_DNA"/>
</dbReference>
<dbReference type="Proteomes" id="UP001058003">
    <property type="component" value="Chromosome"/>
</dbReference>
<feature type="region of interest" description="Disordered" evidence="2">
    <location>
        <begin position="2077"/>
        <end position="2112"/>
    </location>
</feature>
<dbReference type="InterPro" id="IPR031325">
    <property type="entry name" value="RHS_repeat"/>
</dbReference>
<evidence type="ECO:0000313" key="5">
    <source>
        <dbReference type="Proteomes" id="UP001058003"/>
    </source>
</evidence>
<dbReference type="Pfam" id="PF25023">
    <property type="entry name" value="TEN_YD-shell"/>
    <property type="match status" value="1"/>
</dbReference>
<feature type="region of interest" description="Disordered" evidence="2">
    <location>
        <begin position="224"/>
        <end position="261"/>
    </location>
</feature>
<dbReference type="NCBIfam" id="TIGR03696">
    <property type="entry name" value="Rhs_assc_core"/>
    <property type="match status" value="1"/>
</dbReference>
<name>A0A9Q9IBU5_9ACTN</name>
<dbReference type="Gene3D" id="2.180.10.10">
    <property type="entry name" value="RHS repeat-associated core"/>
    <property type="match status" value="1"/>
</dbReference>
<protein>
    <recommendedName>
        <fullName evidence="3">Teneurin-like YD-shell domain-containing protein</fullName>
    </recommendedName>
</protein>
<dbReference type="KEGG" id="daur:Daura_32745"/>